<sequence length="202" mass="21793">MNSLIDEVTNTTEERSTKKQKKALPKQKNLKLLEDLSPESEGDDDEDGAAEQHAAVKLALTKAKAKAKSKAKGKGKDIMEESEDEEGHVEASRSSSSIQFIPQVEKTGASRSTRIFSPVPSNIISNRPVQASQSNGNAGKRKAPGSSNSAGVKTPRETSKPPSKARGEVSSDPIHSSTPPPADHVNNDEEFEEVEERVTHRV</sequence>
<organism evidence="2 3">
    <name type="scientific">Sistotremastrum suecicum HHB10207 ss-3</name>
    <dbReference type="NCBI Taxonomy" id="1314776"/>
    <lineage>
        <taxon>Eukaryota</taxon>
        <taxon>Fungi</taxon>
        <taxon>Dikarya</taxon>
        <taxon>Basidiomycota</taxon>
        <taxon>Agaricomycotina</taxon>
        <taxon>Agaricomycetes</taxon>
        <taxon>Sistotremastrales</taxon>
        <taxon>Sistotremastraceae</taxon>
        <taxon>Sistotremastrum</taxon>
    </lineage>
</organism>
<dbReference type="Proteomes" id="UP000076798">
    <property type="component" value="Unassembled WGS sequence"/>
</dbReference>
<feature type="compositionally biased region" description="Basic and acidic residues" evidence="1">
    <location>
        <begin position="154"/>
        <end position="169"/>
    </location>
</feature>
<protein>
    <submittedName>
        <fullName evidence="2">Uncharacterized protein</fullName>
    </submittedName>
</protein>
<gene>
    <name evidence="2" type="ORF">SISSUDRAFT_1063650</name>
</gene>
<proteinExistence type="predicted"/>
<evidence type="ECO:0000313" key="3">
    <source>
        <dbReference type="Proteomes" id="UP000076798"/>
    </source>
</evidence>
<evidence type="ECO:0000256" key="1">
    <source>
        <dbReference type="SAM" id="MobiDB-lite"/>
    </source>
</evidence>
<feature type="compositionally biased region" description="Polar residues" evidence="1">
    <location>
        <begin position="109"/>
        <end position="137"/>
    </location>
</feature>
<evidence type="ECO:0000313" key="2">
    <source>
        <dbReference type="EMBL" id="KZT36502.1"/>
    </source>
</evidence>
<accession>A0A166BKX3</accession>
<feature type="compositionally biased region" description="Basic residues" evidence="1">
    <location>
        <begin position="18"/>
        <end position="29"/>
    </location>
</feature>
<keyword evidence="3" id="KW-1185">Reference proteome</keyword>
<feature type="region of interest" description="Disordered" evidence="1">
    <location>
        <begin position="1"/>
        <end position="202"/>
    </location>
</feature>
<feature type="compositionally biased region" description="Basic residues" evidence="1">
    <location>
        <begin position="63"/>
        <end position="73"/>
    </location>
</feature>
<feature type="compositionally biased region" description="Acidic residues" evidence="1">
    <location>
        <begin position="36"/>
        <end position="49"/>
    </location>
</feature>
<dbReference type="AlphaFoldDB" id="A0A166BKX3"/>
<name>A0A166BKX3_9AGAM</name>
<dbReference type="EMBL" id="KV428106">
    <property type="protein sequence ID" value="KZT36502.1"/>
    <property type="molecule type" value="Genomic_DNA"/>
</dbReference>
<feature type="compositionally biased region" description="Polar residues" evidence="1">
    <location>
        <begin position="1"/>
        <end position="11"/>
    </location>
</feature>
<reference evidence="2 3" key="1">
    <citation type="journal article" date="2016" name="Mol. Biol. Evol.">
        <title>Comparative Genomics of Early-Diverging Mushroom-Forming Fungi Provides Insights into the Origins of Lignocellulose Decay Capabilities.</title>
        <authorList>
            <person name="Nagy L.G."/>
            <person name="Riley R."/>
            <person name="Tritt A."/>
            <person name="Adam C."/>
            <person name="Daum C."/>
            <person name="Floudas D."/>
            <person name="Sun H."/>
            <person name="Yadav J.S."/>
            <person name="Pangilinan J."/>
            <person name="Larsson K.H."/>
            <person name="Matsuura K."/>
            <person name="Barry K."/>
            <person name="Labutti K."/>
            <person name="Kuo R."/>
            <person name="Ohm R.A."/>
            <person name="Bhattacharya S.S."/>
            <person name="Shirouzu T."/>
            <person name="Yoshinaga Y."/>
            <person name="Martin F.M."/>
            <person name="Grigoriev I.V."/>
            <person name="Hibbett D.S."/>
        </authorList>
    </citation>
    <scope>NUCLEOTIDE SEQUENCE [LARGE SCALE GENOMIC DNA]</scope>
    <source>
        <strain evidence="2 3">HHB10207 ss-3</strain>
    </source>
</reference>